<accession>A0A328HI00</accession>
<dbReference type="AlphaFoldDB" id="A0A328HI00"/>
<gene>
    <name evidence="1" type="ORF">DBZ45_09145</name>
</gene>
<name>A0A328HI00_ARTGO</name>
<dbReference type="InterPro" id="IPR021848">
    <property type="entry name" value="HODM_asu-like"/>
</dbReference>
<sequence length="328" mass="37409">MHDQPGSAVLPARIARFPFPFPADSYRYSTNVEPAPNPVQTEAGTWGTCILDIDEHYLEELQEREKVLNLDPSRAQVLPHMRFAVWDAIATLLPLLAEEHPESFSFTRNGNACTWRNTVQDLELEFTYGDDATLPEGPLRFLGSQIQDDIALLDQREDALWLDAGLVTFAADWSLGFDVGMKFLEVHGPVPRVHEEQIMARAQQFLMRLQPGEKYRRTNWTMTVDRRLDTSTETYAEWASDRSTVSADPSLPERLHLRVEVQHLIRLPHSGAVLFLVRTHLLPLSDIAQVPAWRERLGRVLAELPEDMADYKGINRYRRAASDWLLAG</sequence>
<protein>
    <submittedName>
        <fullName evidence="1">DUF3445 domain-containing protein</fullName>
    </submittedName>
</protein>
<comment type="caution">
    <text evidence="1">The sequence shown here is derived from an EMBL/GenBank/DDBJ whole genome shotgun (WGS) entry which is preliminary data.</text>
</comment>
<dbReference type="Pfam" id="PF11927">
    <property type="entry name" value="HODM_asu-like"/>
    <property type="match status" value="1"/>
</dbReference>
<evidence type="ECO:0000313" key="2">
    <source>
        <dbReference type="Proteomes" id="UP000249166"/>
    </source>
</evidence>
<organism evidence="1 2">
    <name type="scientific">Arthrobacter globiformis</name>
    <dbReference type="NCBI Taxonomy" id="1665"/>
    <lineage>
        <taxon>Bacteria</taxon>
        <taxon>Bacillati</taxon>
        <taxon>Actinomycetota</taxon>
        <taxon>Actinomycetes</taxon>
        <taxon>Micrococcales</taxon>
        <taxon>Micrococcaceae</taxon>
        <taxon>Arthrobacter</taxon>
    </lineage>
</organism>
<dbReference type="Proteomes" id="UP000249166">
    <property type="component" value="Unassembled WGS sequence"/>
</dbReference>
<evidence type="ECO:0000313" key="1">
    <source>
        <dbReference type="EMBL" id="RAM37784.1"/>
    </source>
</evidence>
<dbReference type="OrthoDB" id="5242510at2"/>
<proteinExistence type="predicted"/>
<reference evidence="1 2" key="1">
    <citation type="submission" date="2018-04" db="EMBL/GenBank/DDBJ databases">
        <title>Bacteria isolated from cave deposits of Manipur.</title>
        <authorList>
            <person name="Sahoo D."/>
            <person name="Sarangthem I."/>
            <person name="Nandeibam J."/>
        </authorList>
    </citation>
    <scope>NUCLEOTIDE SEQUENCE [LARGE SCALE GENOMIC DNA]</scope>
    <source>
        <strain evidence="2">mrc11</strain>
    </source>
</reference>
<dbReference type="EMBL" id="QLNP01000067">
    <property type="protein sequence ID" value="RAM37784.1"/>
    <property type="molecule type" value="Genomic_DNA"/>
</dbReference>